<protein>
    <submittedName>
        <fullName evidence="1">Uncharacterized protein</fullName>
    </submittedName>
</protein>
<dbReference type="AlphaFoldDB" id="A0A0F9V8L0"/>
<gene>
    <name evidence="1" type="ORF">LCGC14_0117400</name>
</gene>
<organism evidence="1">
    <name type="scientific">marine sediment metagenome</name>
    <dbReference type="NCBI Taxonomy" id="412755"/>
    <lineage>
        <taxon>unclassified sequences</taxon>
        <taxon>metagenomes</taxon>
        <taxon>ecological metagenomes</taxon>
    </lineage>
</organism>
<reference evidence="1" key="1">
    <citation type="journal article" date="2015" name="Nature">
        <title>Complex archaea that bridge the gap between prokaryotes and eukaryotes.</title>
        <authorList>
            <person name="Spang A."/>
            <person name="Saw J.H."/>
            <person name="Jorgensen S.L."/>
            <person name="Zaremba-Niedzwiedzka K."/>
            <person name="Martijn J."/>
            <person name="Lind A.E."/>
            <person name="van Eijk R."/>
            <person name="Schleper C."/>
            <person name="Guy L."/>
            <person name="Ettema T.J."/>
        </authorList>
    </citation>
    <scope>NUCLEOTIDE SEQUENCE</scope>
</reference>
<comment type="caution">
    <text evidence="1">The sequence shown here is derived from an EMBL/GenBank/DDBJ whole genome shotgun (WGS) entry which is preliminary data.</text>
</comment>
<proteinExistence type="predicted"/>
<evidence type="ECO:0000313" key="1">
    <source>
        <dbReference type="EMBL" id="KKO01526.1"/>
    </source>
</evidence>
<name>A0A0F9V8L0_9ZZZZ</name>
<accession>A0A0F9V8L0</accession>
<dbReference type="EMBL" id="LAZR01000035">
    <property type="protein sequence ID" value="KKO01526.1"/>
    <property type="molecule type" value="Genomic_DNA"/>
</dbReference>
<sequence length="381" mass="41541">MSKPDSKRWKMLLLASVAVIAVFLGLTAGYRLLTERMADNQLFSVLINDQNLILDGRTLEQFNRDLVRLSGAQRQAFSDTMALWIDRWVDDAFGQAIDAVPGYMDWYYSLPGSYTRLYHALHGDLDKALTARMQGHLVDRSGFEDRLAGFEREFAEEFFRARSEQGARLSKQLAHRYMARQAGDAEVLPQPEISLDLDAAIQRGFVGGADDIRRWQVSSQASAVAGAGTLALLARRAIIPRLMSLTTVQAARRVAAGFAARLAPRMALAIGVGGSAAAATSPTGPGALVAGSVAFATAAGTIVITDFALLKAEEATLRDDKQQDIIDELVASRETTRALLKDQMQLAVAQTDTGWQQAFSRPYDTAGVADRFHVFGSRSAR</sequence>